<name>A0A0R3CUM4_9BRAD</name>
<organism evidence="1 2">
    <name type="scientific">Bradyrhizobium yuanmingense</name>
    <dbReference type="NCBI Taxonomy" id="108015"/>
    <lineage>
        <taxon>Bacteria</taxon>
        <taxon>Pseudomonadati</taxon>
        <taxon>Pseudomonadota</taxon>
        <taxon>Alphaproteobacteria</taxon>
        <taxon>Hyphomicrobiales</taxon>
        <taxon>Nitrobacteraceae</taxon>
        <taxon>Bradyrhizobium</taxon>
    </lineage>
</organism>
<dbReference type="RefSeq" id="WP_057027381.1">
    <property type="nucleotide sequence ID" value="NZ_LJYF01000019.1"/>
</dbReference>
<comment type="caution">
    <text evidence="1">The sequence shown here is derived from an EMBL/GenBank/DDBJ whole genome shotgun (WGS) entry which is preliminary data.</text>
</comment>
<evidence type="ECO:0000313" key="1">
    <source>
        <dbReference type="EMBL" id="KRP98721.1"/>
    </source>
</evidence>
<dbReference type="EMBL" id="LJYF01000019">
    <property type="protein sequence ID" value="KRP98721.1"/>
    <property type="molecule type" value="Genomic_DNA"/>
</dbReference>
<gene>
    <name evidence="1" type="ORF">AOQ72_16945</name>
</gene>
<evidence type="ECO:0000313" key="2">
    <source>
        <dbReference type="Proteomes" id="UP000051380"/>
    </source>
</evidence>
<reference evidence="1 2" key="1">
    <citation type="submission" date="2015-09" db="EMBL/GenBank/DDBJ databases">
        <title>Draft Genome Sequence of the Strain BR 3267 (Bradyrhizobium yuanmingense) recommended as inoculant for cowpea in Brazil.</title>
        <authorList>
            <person name="Simoes-Araujo J.L."/>
            <person name="Zilli J.E."/>
        </authorList>
    </citation>
    <scope>NUCLEOTIDE SEQUENCE [LARGE SCALE GENOMIC DNA]</scope>
    <source>
        <strain evidence="1 2">BR3267</strain>
    </source>
</reference>
<sequence length="86" mass="9479">MKLVEFPSGRSTSSTVFVGKNRFGNWVVREQNGIFGGLFTSRAQALKYALCENGQHPEAILEVPRETELCFFPQSARGAVSSKLAQ</sequence>
<protein>
    <submittedName>
        <fullName evidence="1">Uncharacterized protein</fullName>
    </submittedName>
</protein>
<dbReference type="AlphaFoldDB" id="A0A0R3CUM4"/>
<proteinExistence type="predicted"/>
<accession>A0A0R3CUM4</accession>
<dbReference type="OrthoDB" id="8454620at2"/>
<dbReference type="Proteomes" id="UP000051380">
    <property type="component" value="Unassembled WGS sequence"/>
</dbReference>